<evidence type="ECO:0000256" key="1">
    <source>
        <dbReference type="ARBA" id="ARBA00001043"/>
    </source>
</evidence>
<dbReference type="NCBIfam" id="TIGR02962">
    <property type="entry name" value="hdxy_isourate"/>
    <property type="match status" value="1"/>
</dbReference>
<evidence type="ECO:0000259" key="9">
    <source>
        <dbReference type="Pfam" id="PF00576"/>
    </source>
</evidence>
<dbReference type="GO" id="GO:0033971">
    <property type="term" value="F:hydroxyisourate hydrolase activity"/>
    <property type="evidence" value="ECO:0007669"/>
    <property type="project" value="UniProtKB-EC"/>
</dbReference>
<evidence type="ECO:0000313" key="10">
    <source>
        <dbReference type="EMBL" id="KJL36036.1"/>
    </source>
</evidence>
<feature type="domain" description="Transthyretin/hydroxyisourate hydrolase" evidence="9">
    <location>
        <begin position="4"/>
        <end position="106"/>
    </location>
</feature>
<feature type="binding site" evidence="7">
    <location>
        <position position="42"/>
    </location>
    <ligand>
        <name>substrate</name>
    </ligand>
</feature>
<comment type="subunit">
    <text evidence="4 8">Homotetramer.</text>
</comment>
<organism evidence="10 11">
    <name type="scientific">Microbacterium ginsengisoli</name>
    <dbReference type="NCBI Taxonomy" id="400772"/>
    <lineage>
        <taxon>Bacteria</taxon>
        <taxon>Bacillati</taxon>
        <taxon>Actinomycetota</taxon>
        <taxon>Actinomycetes</taxon>
        <taxon>Micrococcales</taxon>
        <taxon>Microbacteriaceae</taxon>
        <taxon>Microbacterium</taxon>
    </lineage>
</organism>
<evidence type="ECO:0000256" key="4">
    <source>
        <dbReference type="ARBA" id="ARBA00011881"/>
    </source>
</evidence>
<proteinExistence type="inferred from homology"/>
<dbReference type="InterPro" id="IPR023418">
    <property type="entry name" value="Thyroxine_BS"/>
</dbReference>
<protein>
    <recommendedName>
        <fullName evidence="8">5-hydroxyisourate hydrolase</fullName>
        <shortName evidence="8">HIU hydrolase</shortName>
        <shortName evidence="8">HIUHase</shortName>
        <ecNumber evidence="8">3.5.2.17</ecNumber>
    </recommendedName>
</protein>
<dbReference type="PROSITE" id="PS00768">
    <property type="entry name" value="TRANSTHYRETIN_1"/>
    <property type="match status" value="1"/>
</dbReference>
<dbReference type="Proteomes" id="UP000033451">
    <property type="component" value="Unassembled WGS sequence"/>
</dbReference>
<feature type="binding site" evidence="7">
    <location>
        <position position="7"/>
    </location>
    <ligand>
        <name>substrate</name>
    </ligand>
</feature>
<comment type="function">
    <text evidence="2">Catalyzes the hydrolysis of 5-hydroxyisourate (HIU) to 2-oxo-4-hydroxy-4-carboxy-5-ureidoimidazoline (OHCU).</text>
</comment>
<dbReference type="SUPFAM" id="SSF49472">
    <property type="entry name" value="Transthyretin (synonym: prealbumin)"/>
    <property type="match status" value="1"/>
</dbReference>
<comment type="caution">
    <text evidence="10">The sequence shown here is derived from an EMBL/GenBank/DDBJ whole genome shotgun (WGS) entry which is preliminary data.</text>
</comment>
<dbReference type="STRING" id="400772.RR49_02083"/>
<dbReference type="AlphaFoldDB" id="A0A0F0LXC0"/>
<dbReference type="PANTHER" id="PTHR10395:SF7">
    <property type="entry name" value="5-HYDROXYISOURATE HYDROLASE"/>
    <property type="match status" value="1"/>
</dbReference>
<accession>A0A0F0LXC0</accession>
<evidence type="ECO:0000256" key="3">
    <source>
        <dbReference type="ARBA" id="ARBA00009850"/>
    </source>
</evidence>
<dbReference type="CDD" id="cd05822">
    <property type="entry name" value="TLP_HIUase"/>
    <property type="match status" value="1"/>
</dbReference>
<keyword evidence="5 8" id="KW-0659">Purine metabolism</keyword>
<dbReference type="GO" id="GO:0006144">
    <property type="term" value="P:purine nucleobase metabolic process"/>
    <property type="evidence" value="ECO:0007669"/>
    <property type="project" value="UniProtKB-KW"/>
</dbReference>
<dbReference type="InterPro" id="IPR036817">
    <property type="entry name" value="Transthyretin/HIU_hydrolase_sf"/>
</dbReference>
<evidence type="ECO:0000256" key="2">
    <source>
        <dbReference type="ARBA" id="ARBA00002704"/>
    </source>
</evidence>
<dbReference type="EC" id="3.5.2.17" evidence="8"/>
<dbReference type="EMBL" id="JYIY01000076">
    <property type="protein sequence ID" value="KJL36036.1"/>
    <property type="molecule type" value="Genomic_DNA"/>
</dbReference>
<dbReference type="PATRIC" id="fig|400772.4.peg.2097"/>
<comment type="similarity">
    <text evidence="3 8">Belongs to the transthyretin family. 5-hydroxyisourate hydrolase subfamily.</text>
</comment>
<gene>
    <name evidence="10" type="primary">hiuH</name>
    <name evidence="10" type="ORF">RR49_02083</name>
</gene>
<dbReference type="InterPro" id="IPR000895">
    <property type="entry name" value="Transthyretin/HIU_hydrolase"/>
</dbReference>
<dbReference type="RefSeq" id="WP_045247987.1">
    <property type="nucleotide sequence ID" value="NZ_JYIY01000076.1"/>
</dbReference>
<dbReference type="InterPro" id="IPR023416">
    <property type="entry name" value="Transthyretin/HIU_hydrolase_d"/>
</dbReference>
<reference evidence="10 11" key="1">
    <citation type="submission" date="2015-02" db="EMBL/GenBank/DDBJ databases">
        <title>Draft genome sequences of ten Microbacterium spp. with emphasis on heavy metal contaminated environments.</title>
        <authorList>
            <person name="Corretto E."/>
        </authorList>
    </citation>
    <scope>NUCLEOTIDE SEQUENCE [LARGE SCALE GENOMIC DNA]</scope>
    <source>
        <strain evidence="10 11">DSM 18659</strain>
    </source>
</reference>
<dbReference type="PRINTS" id="PR00189">
    <property type="entry name" value="TRNSTHYRETIN"/>
</dbReference>
<dbReference type="OrthoDB" id="9792386at2"/>
<comment type="catalytic activity">
    <reaction evidence="1 8">
        <text>5-hydroxyisourate + H2O = 5-hydroxy-2-oxo-4-ureido-2,5-dihydro-1H-imidazole-5-carboxylate + H(+)</text>
        <dbReference type="Rhea" id="RHEA:23736"/>
        <dbReference type="ChEBI" id="CHEBI:15377"/>
        <dbReference type="ChEBI" id="CHEBI:15378"/>
        <dbReference type="ChEBI" id="CHEBI:18072"/>
        <dbReference type="ChEBI" id="CHEBI:58639"/>
        <dbReference type="EC" id="3.5.2.17"/>
    </reaction>
</comment>
<keyword evidence="6 8" id="KW-0378">Hydrolase</keyword>
<sequence length="107" mass="11015">MSHLTTHVLDAATGAPASGVGVVLAHASGAVIAQGATDGDGRLALGPDTLTAGDYTLTFLTGPYFAAVGVETFYPHVAVTFRVQPGRAHYHVPLLLSPFAYSTYRGS</sequence>
<dbReference type="InterPro" id="IPR014306">
    <property type="entry name" value="Hydroxyisourate_hydrolase"/>
</dbReference>
<evidence type="ECO:0000313" key="11">
    <source>
        <dbReference type="Proteomes" id="UP000033451"/>
    </source>
</evidence>
<dbReference type="Pfam" id="PF00576">
    <property type="entry name" value="Transthyretin"/>
    <property type="match status" value="1"/>
</dbReference>
<evidence type="ECO:0000256" key="8">
    <source>
        <dbReference type="RuleBase" id="RU361270"/>
    </source>
</evidence>
<feature type="binding site" evidence="7">
    <location>
        <position position="104"/>
    </location>
    <ligand>
        <name>substrate</name>
    </ligand>
</feature>
<evidence type="ECO:0000256" key="6">
    <source>
        <dbReference type="ARBA" id="ARBA00022801"/>
    </source>
</evidence>
<keyword evidence="11" id="KW-1185">Reference proteome</keyword>
<evidence type="ECO:0000256" key="5">
    <source>
        <dbReference type="ARBA" id="ARBA00022631"/>
    </source>
</evidence>
<evidence type="ECO:0000256" key="7">
    <source>
        <dbReference type="PIRSR" id="PIRSR600895-51"/>
    </source>
</evidence>
<name>A0A0F0LXC0_9MICO</name>
<dbReference type="PANTHER" id="PTHR10395">
    <property type="entry name" value="URICASE AND TRANSTHYRETIN-RELATED"/>
    <property type="match status" value="1"/>
</dbReference>
<dbReference type="Gene3D" id="2.60.40.180">
    <property type="entry name" value="Transthyretin/hydroxyisourate hydrolase domain"/>
    <property type="match status" value="1"/>
</dbReference>